<protein>
    <submittedName>
        <fullName evidence="1">5129_t:CDS:1</fullName>
    </submittedName>
</protein>
<gene>
    <name evidence="1" type="ORF">ACOLOM_LOCUS13841</name>
</gene>
<evidence type="ECO:0000313" key="1">
    <source>
        <dbReference type="EMBL" id="CAG8771843.1"/>
    </source>
</evidence>
<evidence type="ECO:0000313" key="2">
    <source>
        <dbReference type="Proteomes" id="UP000789525"/>
    </source>
</evidence>
<proteinExistence type="predicted"/>
<reference evidence="1" key="1">
    <citation type="submission" date="2021-06" db="EMBL/GenBank/DDBJ databases">
        <authorList>
            <person name="Kallberg Y."/>
            <person name="Tangrot J."/>
            <person name="Rosling A."/>
        </authorList>
    </citation>
    <scope>NUCLEOTIDE SEQUENCE</scope>
    <source>
        <strain evidence="1">CL356</strain>
    </source>
</reference>
<name>A0ACA9R0J1_9GLOM</name>
<accession>A0ACA9R0J1</accession>
<comment type="caution">
    <text evidence="1">The sequence shown here is derived from an EMBL/GenBank/DDBJ whole genome shotgun (WGS) entry which is preliminary data.</text>
</comment>
<feature type="non-terminal residue" evidence="1">
    <location>
        <position position="1"/>
    </location>
</feature>
<dbReference type="Proteomes" id="UP000789525">
    <property type="component" value="Unassembled WGS sequence"/>
</dbReference>
<sequence length="52" mass="5602">TDVSHQLGCRELTEQPPVSNHIVADKRTVGLNHLVSTGANSVPKNRVLVGRT</sequence>
<dbReference type="EMBL" id="CAJVPT010065426">
    <property type="protein sequence ID" value="CAG8771843.1"/>
    <property type="molecule type" value="Genomic_DNA"/>
</dbReference>
<keyword evidence="2" id="KW-1185">Reference proteome</keyword>
<organism evidence="1 2">
    <name type="scientific">Acaulospora colombiana</name>
    <dbReference type="NCBI Taxonomy" id="27376"/>
    <lineage>
        <taxon>Eukaryota</taxon>
        <taxon>Fungi</taxon>
        <taxon>Fungi incertae sedis</taxon>
        <taxon>Mucoromycota</taxon>
        <taxon>Glomeromycotina</taxon>
        <taxon>Glomeromycetes</taxon>
        <taxon>Diversisporales</taxon>
        <taxon>Acaulosporaceae</taxon>
        <taxon>Acaulospora</taxon>
    </lineage>
</organism>